<dbReference type="AlphaFoldDB" id="A0A1I7X737"/>
<sequence>MLDSVDLCSFSISPVKMTSVSVLADLEKRRPRVSPVKQKRLLPNTSLVSTGLSDDTCESSAEMRVISRAQNWNNSHSPAKVLVTVGDNSVSKSRSTQLSSKRVKKQLWTTTVYETRKEHKARDITEANINTTFGQESLEVKNTSSKTAANVQVETLNPQEQITSINYNPVADNASVKKDAEGYAIPSMSTNSHNSPSRNFSIG</sequence>
<evidence type="ECO:0000313" key="2">
    <source>
        <dbReference type="WBParaSite" id="Hba_13294"/>
    </source>
</evidence>
<dbReference type="Proteomes" id="UP000095283">
    <property type="component" value="Unplaced"/>
</dbReference>
<keyword evidence="1" id="KW-1185">Reference proteome</keyword>
<name>A0A1I7X737_HETBA</name>
<organism evidence="1 2">
    <name type="scientific">Heterorhabditis bacteriophora</name>
    <name type="common">Entomopathogenic nematode worm</name>
    <dbReference type="NCBI Taxonomy" id="37862"/>
    <lineage>
        <taxon>Eukaryota</taxon>
        <taxon>Metazoa</taxon>
        <taxon>Ecdysozoa</taxon>
        <taxon>Nematoda</taxon>
        <taxon>Chromadorea</taxon>
        <taxon>Rhabditida</taxon>
        <taxon>Rhabditina</taxon>
        <taxon>Rhabditomorpha</taxon>
        <taxon>Strongyloidea</taxon>
        <taxon>Heterorhabditidae</taxon>
        <taxon>Heterorhabditis</taxon>
    </lineage>
</organism>
<dbReference type="WBParaSite" id="Hba_13294">
    <property type="protein sequence ID" value="Hba_13294"/>
    <property type="gene ID" value="Hba_13294"/>
</dbReference>
<reference evidence="2" key="1">
    <citation type="submission" date="2016-11" db="UniProtKB">
        <authorList>
            <consortium name="WormBaseParasite"/>
        </authorList>
    </citation>
    <scope>IDENTIFICATION</scope>
</reference>
<protein>
    <submittedName>
        <fullName evidence="2">Breast cancer type 1 susceptibility protein homolog</fullName>
    </submittedName>
</protein>
<proteinExistence type="predicted"/>
<accession>A0A1I7X737</accession>
<evidence type="ECO:0000313" key="1">
    <source>
        <dbReference type="Proteomes" id="UP000095283"/>
    </source>
</evidence>